<dbReference type="GO" id="GO:0016151">
    <property type="term" value="F:nickel cation binding"/>
    <property type="evidence" value="ECO:0007669"/>
    <property type="project" value="InterPro"/>
</dbReference>
<comment type="similarity">
    <text evidence="3">Belongs to the UreF family.</text>
</comment>
<feature type="region of interest" description="Disordered" evidence="4">
    <location>
        <begin position="61"/>
        <end position="83"/>
    </location>
</feature>
<dbReference type="EMBL" id="KZ819188">
    <property type="protein sequence ID" value="PWZ03113.1"/>
    <property type="molecule type" value="Genomic_DNA"/>
</dbReference>
<gene>
    <name evidence="5" type="ORF">BCV70DRAFT_154698</name>
</gene>
<dbReference type="Pfam" id="PF01730">
    <property type="entry name" value="UreF"/>
    <property type="match status" value="1"/>
</dbReference>
<evidence type="ECO:0000256" key="1">
    <source>
        <dbReference type="ARBA" id="ARBA00022988"/>
    </source>
</evidence>
<dbReference type="PANTHER" id="PTHR33620:SF1">
    <property type="entry name" value="UREASE ACCESSORY PROTEIN F"/>
    <property type="match status" value="1"/>
</dbReference>
<organism evidence="5 6">
    <name type="scientific">Testicularia cyperi</name>
    <dbReference type="NCBI Taxonomy" id="1882483"/>
    <lineage>
        <taxon>Eukaryota</taxon>
        <taxon>Fungi</taxon>
        <taxon>Dikarya</taxon>
        <taxon>Basidiomycota</taxon>
        <taxon>Ustilaginomycotina</taxon>
        <taxon>Ustilaginomycetes</taxon>
        <taxon>Ustilaginales</taxon>
        <taxon>Anthracoideaceae</taxon>
        <taxon>Testicularia</taxon>
    </lineage>
</organism>
<feature type="region of interest" description="Disordered" evidence="4">
    <location>
        <begin position="444"/>
        <end position="463"/>
    </location>
</feature>
<dbReference type="Proteomes" id="UP000246740">
    <property type="component" value="Unassembled WGS sequence"/>
</dbReference>
<feature type="compositionally biased region" description="Low complexity" evidence="4">
    <location>
        <begin position="63"/>
        <end position="78"/>
    </location>
</feature>
<dbReference type="InterPro" id="IPR002639">
    <property type="entry name" value="UreF"/>
</dbReference>
<dbReference type="STRING" id="1882483.A0A317XZ97"/>
<feature type="region of interest" description="Disordered" evidence="4">
    <location>
        <begin position="349"/>
        <end position="389"/>
    </location>
</feature>
<sequence>MADSQANHEQRSDNADLEDYLLLLLSDSNLPTGGFVASSGLESFFAHGFLHNVQPVSAMANYGSSSSSHSPSGSAGSGRRTAPTQAQLSSSTLSFARSTLHSYARSSFPFLSRVHAVVAEYLDNSVLFEDQQADDLTECLKSISWLDYSYHTLLLNHVARRASKAQGIALLTLYSKAFAKPINLEHEHFDAKSQATNVEDEKVKIAAAARLVDRLKLDIRKSASKATISPPSKPSKGRAGWVESGSQHGHLPICWAVFSACLGLSLRKALYLHLFLQARSLFSSSIRLNTLGPYLAHQIMRFQLRPVINDILDQMESDGCSTVPESRLDPSFPPFEPYLAICPPKPDHVDQAPAHSIDDGSTGESGPQKRPSAQVEGRPRKAFKSTPVMVSTHSQILRPKVQSLRLGKDQLIQVLDDDPTQGWAWDWPEDHLDQHLSIADSYRSNAAPQEPKSRQDGFWTTSSAPATTFPLGEIVQARHDQLHSRLFNS</sequence>
<dbReference type="PANTHER" id="PTHR33620">
    <property type="entry name" value="UREASE ACCESSORY PROTEIN F"/>
    <property type="match status" value="1"/>
</dbReference>
<dbReference type="InParanoid" id="A0A317XZ97"/>
<evidence type="ECO:0000256" key="4">
    <source>
        <dbReference type="SAM" id="MobiDB-lite"/>
    </source>
</evidence>
<evidence type="ECO:0000313" key="5">
    <source>
        <dbReference type="EMBL" id="PWZ03113.1"/>
    </source>
</evidence>
<evidence type="ECO:0000256" key="3">
    <source>
        <dbReference type="ARBA" id="ARBA00046339"/>
    </source>
</evidence>
<keyword evidence="1" id="KW-0996">Nickel insertion</keyword>
<accession>A0A317XZ97</accession>
<dbReference type="AlphaFoldDB" id="A0A317XZ97"/>
<dbReference type="OrthoDB" id="2550922at2759"/>
<keyword evidence="2" id="KW-0143">Chaperone</keyword>
<evidence type="ECO:0000256" key="2">
    <source>
        <dbReference type="ARBA" id="ARBA00023186"/>
    </source>
</evidence>
<dbReference type="InterPro" id="IPR038277">
    <property type="entry name" value="UreF_sf"/>
</dbReference>
<name>A0A317XZ97_9BASI</name>
<dbReference type="Gene3D" id="1.10.4190.10">
    <property type="entry name" value="Urease accessory protein UreF"/>
    <property type="match status" value="1"/>
</dbReference>
<protein>
    <submittedName>
        <fullName evidence="5">Uncharacterized protein</fullName>
    </submittedName>
</protein>
<evidence type="ECO:0000313" key="6">
    <source>
        <dbReference type="Proteomes" id="UP000246740"/>
    </source>
</evidence>
<keyword evidence="6" id="KW-1185">Reference proteome</keyword>
<proteinExistence type="inferred from homology"/>
<reference evidence="5 6" key="1">
    <citation type="journal article" date="2018" name="Mol. Biol. Evol.">
        <title>Broad Genomic Sampling Reveals a Smut Pathogenic Ancestry of the Fungal Clade Ustilaginomycotina.</title>
        <authorList>
            <person name="Kijpornyongpan T."/>
            <person name="Mondo S.J."/>
            <person name="Barry K."/>
            <person name="Sandor L."/>
            <person name="Lee J."/>
            <person name="Lipzen A."/>
            <person name="Pangilinan J."/>
            <person name="LaButti K."/>
            <person name="Hainaut M."/>
            <person name="Henrissat B."/>
            <person name="Grigoriev I.V."/>
            <person name="Spatafora J.W."/>
            <person name="Aime M.C."/>
        </authorList>
    </citation>
    <scope>NUCLEOTIDE SEQUENCE [LARGE SCALE GENOMIC DNA]</scope>
    <source>
        <strain evidence="5 6">MCA 3645</strain>
    </source>
</reference>